<keyword evidence="2" id="KW-0175">Coiled coil</keyword>
<feature type="compositionally biased region" description="Low complexity" evidence="3">
    <location>
        <begin position="533"/>
        <end position="552"/>
    </location>
</feature>
<organism evidence="5 6">
    <name type="scientific">Pogona vitticeps</name>
    <name type="common">central bearded dragon</name>
    <dbReference type="NCBI Taxonomy" id="103695"/>
    <lineage>
        <taxon>Eukaryota</taxon>
        <taxon>Metazoa</taxon>
        <taxon>Chordata</taxon>
        <taxon>Craniata</taxon>
        <taxon>Vertebrata</taxon>
        <taxon>Euteleostomi</taxon>
        <taxon>Lepidosauria</taxon>
        <taxon>Squamata</taxon>
        <taxon>Bifurcata</taxon>
        <taxon>Unidentata</taxon>
        <taxon>Episquamata</taxon>
        <taxon>Toxicofera</taxon>
        <taxon>Iguania</taxon>
        <taxon>Acrodonta</taxon>
        <taxon>Agamidae</taxon>
        <taxon>Amphibolurinae</taxon>
        <taxon>Pogona</taxon>
    </lineage>
</organism>
<dbReference type="Proteomes" id="UP001652642">
    <property type="component" value="Chromosome 2"/>
</dbReference>
<dbReference type="GeneID" id="110081753"/>
<dbReference type="InterPro" id="IPR037772">
    <property type="entry name" value="C2_Freud"/>
</dbReference>
<comment type="similarity">
    <text evidence="1">Belongs to the CC2D1 family.</text>
</comment>
<feature type="compositionally biased region" description="Pro residues" evidence="3">
    <location>
        <begin position="384"/>
        <end position="409"/>
    </location>
</feature>
<reference evidence="5 6" key="1">
    <citation type="submission" date="2025-05" db="UniProtKB">
        <authorList>
            <consortium name="RefSeq"/>
        </authorList>
    </citation>
    <scope>NUCLEOTIDE SEQUENCE [LARGE SCALE GENOMIC DNA]</scope>
</reference>
<feature type="region of interest" description="Disordered" evidence="3">
    <location>
        <begin position="462"/>
        <end position="485"/>
    </location>
</feature>
<dbReference type="RefSeq" id="XP_072847622.1">
    <property type="nucleotide sequence ID" value="XM_072991521.1"/>
</dbReference>
<feature type="region of interest" description="Disordered" evidence="3">
    <location>
        <begin position="353"/>
        <end position="439"/>
    </location>
</feature>
<feature type="compositionally biased region" description="Low complexity" evidence="3">
    <location>
        <begin position="372"/>
        <end position="383"/>
    </location>
</feature>
<dbReference type="InterPro" id="IPR000008">
    <property type="entry name" value="C2_dom"/>
</dbReference>
<gene>
    <name evidence="6 7" type="primary">CC2D1A</name>
</gene>
<sequence length="1015" mass="111536">MNRNKKLPPPPPRGGKGNVNATPRQIGLLVDLSPDGVMVNDGEDDHELEAELLALVGGQPDMRKKPNGKTPLPMEAIERMAAFCMKDSDEEDGEEEDDLEDDDELLAELHEVLEEDVEVKDVPVLDAAKTKDGSAGSSGMESLLEERLAMYKTAVANAKQAGESSKVRRYERGLKTLENLLTSVKKGKKIDDGDIPPPVATGKSRPSQQASPLEAASPAEASTPEENAPLSNHLPPESPSEAPEQPPSKSPPVSDLPPKQPPPVLPKPKTSPAPPVPVVSPEAPPDESPPSPSSSPLAPRISNIEAVLQARQRAYKLAALRAKQEGNIEMATKYYRIAKMFDPVLISVGKGETVDLSSLPPPPDQLSKEMLSSSAQQPPASTATPPPSQAVTPPAPTVPSPGDVPPPPRDMMEALQQRMDRYKAAAAQAKSKGDDRKARMHERIVKQYQDAIRAHKAGKPVEFADLPVPPGFPPIQGMESSPADQSLSGILETAMKLANEEEEGAEETNKPEPSATPSKPVNALQPNLPHQPASRAVAPAAPKSAAAARSAAKVSTRAQQQLAFLENRKKQLMQAALRAKQQNDIEGAKLFLRQAKGLDPMIEASQNGLPVDITKVPQAPVNKEDFTLVQRRGTNISSETAAQYTELVKMMRQQHEMCMNYSKQFTHLGNIAETTKFEKMAEECKKNMEILKQAHAKGFPLPKYHYEQRTFNVVKIFPELNSNDMVLSIVRGVNLPAPPGMSPSDLDAFVRFEFPYPNAEEAQKDKTAVIKNSNAPEFQEKFKLFINRGHRGLKRAIQTKGIKFEVVHKGGLFKTDRVVGVAQLKLEALETACEIREILELLDGRRPTGGKLEVIVRLREPLTSQQLETTTEKWLVIDPLTVPPVALPKPKAPAPPRKDVGSSKTVCTLHSFNVLAFDQERLEKKMLAYKQAGQRPPSDLLEQHQNIIQMIQWQKSQLQHGGPAVKKEYLTQLERYQQWYTEAARRLGSEGKREAAKDALYKRNLVECELQKFRR</sequence>
<evidence type="ECO:0000313" key="7">
    <source>
        <dbReference type="RefSeq" id="XP_072847623.1"/>
    </source>
</evidence>
<dbReference type="CDD" id="cd08690">
    <property type="entry name" value="C2_Freud-1"/>
    <property type="match status" value="1"/>
</dbReference>
<dbReference type="SUPFAM" id="SSF49562">
    <property type="entry name" value="C2 domain (Calcium/lipid-binding domain, CaLB)"/>
    <property type="match status" value="1"/>
</dbReference>
<accession>A0ABM5FQD1</accession>
<evidence type="ECO:0000256" key="2">
    <source>
        <dbReference type="SAM" id="Coils"/>
    </source>
</evidence>
<evidence type="ECO:0000313" key="5">
    <source>
        <dbReference type="Proteomes" id="UP001652642"/>
    </source>
</evidence>
<dbReference type="PANTHER" id="PTHR13076">
    <property type="entry name" value="COILED-COIL AND C2 DOMAIN-CONTAINING PROTEIN 1-LIKE"/>
    <property type="match status" value="1"/>
</dbReference>
<dbReference type="SMART" id="SM00685">
    <property type="entry name" value="DM14"/>
    <property type="match status" value="4"/>
</dbReference>
<dbReference type="InterPro" id="IPR039725">
    <property type="entry name" value="CC2D1A/B"/>
</dbReference>
<feature type="region of interest" description="Disordered" evidence="3">
    <location>
        <begin position="182"/>
        <end position="300"/>
    </location>
</feature>
<evidence type="ECO:0000259" key="4">
    <source>
        <dbReference type="PROSITE" id="PS50004"/>
    </source>
</evidence>
<dbReference type="Pfam" id="PF21528">
    <property type="entry name" value="CC2D1A-B_DM14"/>
    <property type="match status" value="3"/>
</dbReference>
<protein>
    <submittedName>
        <fullName evidence="6 7">Coiled-coil and C2 domain-containing protein 1A</fullName>
    </submittedName>
</protein>
<dbReference type="PANTHER" id="PTHR13076:SF8">
    <property type="entry name" value="COILED-COIL AND C2 DOMAIN-CONTAINING PROTEIN 1A"/>
    <property type="match status" value="1"/>
</dbReference>
<dbReference type="Gene3D" id="2.60.40.150">
    <property type="entry name" value="C2 domain"/>
    <property type="match status" value="1"/>
</dbReference>
<feature type="region of interest" description="Disordered" evidence="3">
    <location>
        <begin position="499"/>
        <end position="552"/>
    </location>
</feature>
<feature type="compositionally biased region" description="Pro residues" evidence="3">
    <location>
        <begin position="244"/>
        <end position="293"/>
    </location>
</feature>
<dbReference type="PROSITE" id="PS50004">
    <property type="entry name" value="C2"/>
    <property type="match status" value="1"/>
</dbReference>
<evidence type="ECO:0000256" key="3">
    <source>
        <dbReference type="SAM" id="MobiDB-lite"/>
    </source>
</evidence>
<feature type="domain" description="C2" evidence="4">
    <location>
        <begin position="705"/>
        <end position="839"/>
    </location>
</feature>
<feature type="coiled-coil region" evidence="2">
    <location>
        <begin position="555"/>
        <end position="582"/>
    </location>
</feature>
<evidence type="ECO:0000256" key="1">
    <source>
        <dbReference type="ARBA" id="ARBA00010672"/>
    </source>
</evidence>
<keyword evidence="5" id="KW-1185">Reference proteome</keyword>
<proteinExistence type="inferred from homology"/>
<feature type="region of interest" description="Disordered" evidence="3">
    <location>
        <begin position="1"/>
        <end position="24"/>
    </location>
</feature>
<evidence type="ECO:0000313" key="6">
    <source>
        <dbReference type="RefSeq" id="XP_072847622.1"/>
    </source>
</evidence>
<feature type="compositionally biased region" description="Low complexity" evidence="3">
    <location>
        <begin position="206"/>
        <end position="229"/>
    </location>
</feature>
<dbReference type="RefSeq" id="XP_072847623.1">
    <property type="nucleotide sequence ID" value="XM_072991522.1"/>
</dbReference>
<dbReference type="SMART" id="SM00239">
    <property type="entry name" value="C2"/>
    <property type="match status" value="1"/>
</dbReference>
<dbReference type="InterPro" id="IPR006608">
    <property type="entry name" value="CC2D1A/B_DM14"/>
</dbReference>
<name>A0ABM5FQD1_9SAUR</name>
<dbReference type="Pfam" id="PF00168">
    <property type="entry name" value="C2"/>
    <property type="match status" value="1"/>
</dbReference>
<dbReference type="InterPro" id="IPR035892">
    <property type="entry name" value="C2_domain_sf"/>
</dbReference>